<evidence type="ECO:0000256" key="1">
    <source>
        <dbReference type="ARBA" id="ARBA00007768"/>
    </source>
</evidence>
<dbReference type="PANTHER" id="PTHR12598">
    <property type="entry name" value="COPPER HOMEOSTASIS PROTEIN CUTC"/>
    <property type="match status" value="1"/>
</dbReference>
<dbReference type="InterPro" id="IPR005627">
    <property type="entry name" value="CutC-like"/>
</dbReference>
<dbReference type="AlphaFoldDB" id="A0A0D0QWV4"/>
<dbReference type="HAMAP" id="MF_00795">
    <property type="entry name" value="CutC"/>
    <property type="match status" value="1"/>
</dbReference>
<dbReference type="Proteomes" id="UP000321057">
    <property type="component" value="Unassembled WGS sequence"/>
</dbReference>
<reference evidence="3 6" key="2">
    <citation type="submission" date="2019-07" db="EMBL/GenBank/DDBJ databases">
        <title>Whole genome shotgun sequence of Staphylococcus gallinarum NBRC 109767.</title>
        <authorList>
            <person name="Hosoyama A."/>
            <person name="Uohara A."/>
            <person name="Ohji S."/>
            <person name="Ichikawa N."/>
        </authorList>
    </citation>
    <scope>NUCLEOTIDE SEQUENCE [LARGE SCALE GENOMIC DNA]</scope>
    <source>
        <strain evidence="3 6">NBRC 109767</strain>
    </source>
</reference>
<dbReference type="EMBL" id="UHDK01000001">
    <property type="protein sequence ID" value="SUM33543.1"/>
    <property type="molecule type" value="Genomic_DNA"/>
</dbReference>
<dbReference type="RefSeq" id="WP_042738432.1">
    <property type="nucleotide sequence ID" value="NZ_BKAX01000003.1"/>
</dbReference>
<dbReference type="Pfam" id="PF03932">
    <property type="entry name" value="CutC"/>
    <property type="match status" value="1"/>
</dbReference>
<evidence type="ECO:0000313" key="4">
    <source>
        <dbReference type="EMBL" id="SUM33543.1"/>
    </source>
</evidence>
<dbReference type="Proteomes" id="UP000255277">
    <property type="component" value="Unassembled WGS sequence"/>
</dbReference>
<evidence type="ECO:0000313" key="5">
    <source>
        <dbReference type="Proteomes" id="UP000255277"/>
    </source>
</evidence>
<gene>
    <name evidence="2" type="primary">cutC</name>
    <name evidence="4" type="ORF">NCTC12195_03008</name>
    <name evidence="3" type="ORF">SGA02_12290</name>
</gene>
<evidence type="ECO:0000313" key="3">
    <source>
        <dbReference type="EMBL" id="GEQ05401.1"/>
    </source>
</evidence>
<dbReference type="SUPFAM" id="SSF110395">
    <property type="entry name" value="CutC-like"/>
    <property type="match status" value="1"/>
</dbReference>
<protein>
    <recommendedName>
        <fullName evidence="2">PF03932 family protein CutC</fullName>
    </recommendedName>
</protein>
<dbReference type="EMBL" id="BKAX01000003">
    <property type="protein sequence ID" value="GEQ05401.1"/>
    <property type="molecule type" value="Genomic_DNA"/>
</dbReference>
<dbReference type="GO" id="GO:0005507">
    <property type="term" value="F:copper ion binding"/>
    <property type="evidence" value="ECO:0007669"/>
    <property type="project" value="TreeGrafter"/>
</dbReference>
<dbReference type="GO" id="GO:0005737">
    <property type="term" value="C:cytoplasm"/>
    <property type="evidence" value="ECO:0007669"/>
    <property type="project" value="UniProtKB-SubCell"/>
</dbReference>
<comment type="caution">
    <text evidence="2">Once thought to be involved in copper homeostasis, experiments in E.coli have shown this is not the case.</text>
</comment>
<evidence type="ECO:0000313" key="6">
    <source>
        <dbReference type="Proteomes" id="UP000321057"/>
    </source>
</evidence>
<comment type="subcellular location">
    <subcellularLocation>
        <location evidence="2">Cytoplasm</location>
    </subcellularLocation>
</comment>
<name>A0A0D0QWV4_STAGA</name>
<dbReference type="Gene3D" id="3.20.20.380">
    <property type="entry name" value="Copper homeostasis (CutC) domain"/>
    <property type="match status" value="1"/>
</dbReference>
<accession>A0A0D0QWV4</accession>
<dbReference type="InterPro" id="IPR036822">
    <property type="entry name" value="CutC-like_dom_sf"/>
</dbReference>
<keyword evidence="6" id="KW-1185">Reference proteome</keyword>
<evidence type="ECO:0000256" key="2">
    <source>
        <dbReference type="HAMAP-Rule" id="MF_00795"/>
    </source>
</evidence>
<sequence length="209" mass="23048">MIKEAVVETIQQVEEAIANGANRIELCDNLAVGGTTPSYGMIEIAAEICHLNHVELAVMIRPRGGNFVYSLYDIEIMQRDIKALKSLNVDYFVFGCLTEDYTLNEWQMKTLKQLAAPVQSVCHMAFDEIHQRGQIKALHQLIDLGFTRLLTHGGPAGTNIFDNLNHLGKLVVNSGGKIEIMPGGGVTKDNVQSLLDAFPFQEVHGTKIV</sequence>
<organism evidence="4 5">
    <name type="scientific">Staphylococcus gallinarum</name>
    <dbReference type="NCBI Taxonomy" id="1293"/>
    <lineage>
        <taxon>Bacteria</taxon>
        <taxon>Bacillati</taxon>
        <taxon>Bacillota</taxon>
        <taxon>Bacilli</taxon>
        <taxon>Bacillales</taxon>
        <taxon>Staphylococcaceae</taxon>
        <taxon>Staphylococcus</taxon>
    </lineage>
</organism>
<dbReference type="STRING" id="1293.SH09_04505"/>
<dbReference type="OrthoDB" id="9815677at2"/>
<dbReference type="PANTHER" id="PTHR12598:SF0">
    <property type="entry name" value="COPPER HOMEOSTASIS PROTEIN CUTC HOMOLOG"/>
    <property type="match status" value="1"/>
</dbReference>
<comment type="similarity">
    <text evidence="1 2">Belongs to the CutC family.</text>
</comment>
<proteinExistence type="inferred from homology"/>
<reference evidence="4 5" key="1">
    <citation type="submission" date="2018-06" db="EMBL/GenBank/DDBJ databases">
        <authorList>
            <consortium name="Pathogen Informatics"/>
            <person name="Doyle S."/>
        </authorList>
    </citation>
    <scope>NUCLEOTIDE SEQUENCE [LARGE SCALE GENOMIC DNA]</scope>
    <source>
        <strain evidence="4 5">NCTC12195</strain>
    </source>
</reference>
<keyword evidence="2" id="KW-0963">Cytoplasm</keyword>